<dbReference type="GO" id="GO:0008270">
    <property type="term" value="F:zinc ion binding"/>
    <property type="evidence" value="ECO:0007669"/>
    <property type="project" value="UniProtKB-KW"/>
</dbReference>
<keyword evidence="9" id="KW-0862">Zinc</keyword>
<dbReference type="EMBL" id="BDRX01000048">
    <property type="protein sequence ID" value="GBF94168.1"/>
    <property type="molecule type" value="Genomic_DNA"/>
</dbReference>
<dbReference type="FunFam" id="3.30.40.10:FF:000019">
    <property type="entry name" value="RBR-type E3 ubiquitin transferase"/>
    <property type="match status" value="1"/>
</dbReference>
<keyword evidence="4" id="KW-0808">Transferase</keyword>
<dbReference type="Gene3D" id="3.30.40.10">
    <property type="entry name" value="Zinc/RING finger domain, C3HC4 (zinc finger)"/>
    <property type="match status" value="1"/>
</dbReference>
<dbReference type="AlphaFoldDB" id="A0A2V0P2S6"/>
<reference evidence="12 13" key="1">
    <citation type="journal article" date="2018" name="Sci. Rep.">
        <title>Raphidocelis subcapitata (=Pseudokirchneriella subcapitata) provides an insight into genome evolution and environmental adaptations in the Sphaeropleales.</title>
        <authorList>
            <person name="Suzuki S."/>
            <person name="Yamaguchi H."/>
            <person name="Nakajima N."/>
            <person name="Kawachi M."/>
        </authorList>
    </citation>
    <scope>NUCLEOTIDE SEQUENCE [LARGE SCALE GENOMIC DNA]</scope>
    <source>
        <strain evidence="12 13">NIES-35</strain>
    </source>
</reference>
<dbReference type="InterPro" id="IPR013083">
    <property type="entry name" value="Znf_RING/FYVE/PHD"/>
</dbReference>
<dbReference type="Pfam" id="PF21235">
    <property type="entry name" value="UBA_ARI1"/>
    <property type="match status" value="1"/>
</dbReference>
<gene>
    <name evidence="12" type="ORF">Rsub_07155</name>
</gene>
<evidence type="ECO:0000256" key="1">
    <source>
        <dbReference type="ARBA" id="ARBA00001798"/>
    </source>
</evidence>
<dbReference type="FunCoup" id="A0A2V0P2S6">
    <property type="interactions" value="1930"/>
</dbReference>
<dbReference type="InterPro" id="IPR044066">
    <property type="entry name" value="TRIAD_supradom"/>
</dbReference>
<dbReference type="Pfam" id="PF26200">
    <property type="entry name" value="Rcat_RNF216"/>
    <property type="match status" value="1"/>
</dbReference>
<evidence type="ECO:0000313" key="12">
    <source>
        <dbReference type="EMBL" id="GBF94168.1"/>
    </source>
</evidence>
<evidence type="ECO:0000256" key="6">
    <source>
        <dbReference type="ARBA" id="ARBA00022737"/>
    </source>
</evidence>
<evidence type="ECO:0000259" key="11">
    <source>
        <dbReference type="PROSITE" id="PS51873"/>
    </source>
</evidence>
<feature type="region of interest" description="Disordered" evidence="10">
    <location>
        <begin position="1"/>
        <end position="72"/>
    </location>
</feature>
<feature type="domain" description="RING-type" evidence="11">
    <location>
        <begin position="169"/>
        <end position="382"/>
    </location>
</feature>
<name>A0A2V0P2S6_9CHLO</name>
<dbReference type="GO" id="GO:0016567">
    <property type="term" value="P:protein ubiquitination"/>
    <property type="evidence" value="ECO:0007669"/>
    <property type="project" value="InterPro"/>
</dbReference>
<evidence type="ECO:0000256" key="2">
    <source>
        <dbReference type="ARBA" id="ARBA00003976"/>
    </source>
</evidence>
<dbReference type="CDD" id="cd20346">
    <property type="entry name" value="BRcat_RBR_ANKIB1"/>
    <property type="match status" value="1"/>
</dbReference>
<organism evidence="12 13">
    <name type="scientific">Raphidocelis subcapitata</name>
    <dbReference type="NCBI Taxonomy" id="307507"/>
    <lineage>
        <taxon>Eukaryota</taxon>
        <taxon>Viridiplantae</taxon>
        <taxon>Chlorophyta</taxon>
        <taxon>core chlorophytes</taxon>
        <taxon>Chlorophyceae</taxon>
        <taxon>CS clade</taxon>
        <taxon>Sphaeropleales</taxon>
        <taxon>Selenastraceae</taxon>
        <taxon>Raphidocelis</taxon>
    </lineage>
</organism>
<dbReference type="Pfam" id="PF19422">
    <property type="entry name" value="Ariadne"/>
    <property type="match status" value="1"/>
</dbReference>
<dbReference type="PANTHER" id="PTHR11685">
    <property type="entry name" value="RBR FAMILY RING FINGER AND IBR DOMAIN-CONTAINING"/>
    <property type="match status" value="1"/>
</dbReference>
<keyword evidence="8" id="KW-0833">Ubl conjugation pathway</keyword>
<dbReference type="InterPro" id="IPR045840">
    <property type="entry name" value="Ariadne"/>
</dbReference>
<keyword evidence="13" id="KW-1185">Reference proteome</keyword>
<protein>
    <recommendedName>
        <fullName evidence="3">RBR-type E3 ubiquitin transferase</fullName>
        <ecNumber evidence="3">2.3.2.31</ecNumber>
    </recommendedName>
</protein>
<evidence type="ECO:0000256" key="7">
    <source>
        <dbReference type="ARBA" id="ARBA00022771"/>
    </source>
</evidence>
<evidence type="ECO:0000256" key="3">
    <source>
        <dbReference type="ARBA" id="ARBA00012251"/>
    </source>
</evidence>
<dbReference type="InterPro" id="IPR048962">
    <property type="entry name" value="ARIH1-like_UBL"/>
</dbReference>
<dbReference type="STRING" id="307507.A0A2V0P2S6"/>
<dbReference type="InParanoid" id="A0A2V0P2S6"/>
<proteinExistence type="predicted"/>
<sequence length="562" mass="61209">MSPGSVRMRDADEDSLAVSEEEEEAMSGSQEEAEDEDGSGGSYAATGSDSDPATNSEDATSEEADLGVLEGGEAGGSRALGYRVIDSESLKRLQRDAINDVAAIWGCTPAIAKTLLMCYMWDKERLLNDLGDKGQDAVFRAAGLVVSDGGAEAGSSQPAPAEAAPSSSGTITCGVCMCETPAAQCSTNSCGHAFCDDCWQGHLSVQIGEGKARHVVCMSFKCGVVCDETLVSKVMKGDPTLLEKYSQSHLQSYLEDNARVAFCPSVPWCGHAIEVDGDPYVEPECACGLAFCFKCAGAPHSPCTCKMWDMWEEKVNGDSETRNWLAANTKPCPKCTKPVEKNGGCNLVVCKCGQPFCWLCGQGTGMQHTWTSIANHSCGRFKDELDARMSEAARNHKRYMFYFERFKNHADSIRKEKANRAKLLARIAASEHDGVEARDYGWLVGALDQLRTARRVLCNSYAFAYFFFGGAMFADDFTEEQNEVNRNLFEDNQEMLAQEVERLSGLADRAGETLSLDSELRYAVINSSTNIATRITNFFRLIEEDLYARVTSLSAQIAVPRA</sequence>
<dbReference type="CDD" id="cd22586">
    <property type="entry name" value="Rcat_RBR_ARI1-like"/>
    <property type="match status" value="1"/>
</dbReference>
<accession>A0A2V0P2S6</accession>
<evidence type="ECO:0000256" key="10">
    <source>
        <dbReference type="SAM" id="MobiDB-lite"/>
    </source>
</evidence>
<dbReference type="EC" id="2.3.2.31" evidence="3"/>
<dbReference type="OrthoDB" id="10009520at2759"/>
<dbReference type="Proteomes" id="UP000247498">
    <property type="component" value="Unassembled WGS sequence"/>
</dbReference>
<keyword evidence="5" id="KW-0479">Metal-binding</keyword>
<evidence type="ECO:0000313" key="13">
    <source>
        <dbReference type="Proteomes" id="UP000247498"/>
    </source>
</evidence>
<keyword evidence="7" id="KW-0863">Zinc-finger</keyword>
<evidence type="ECO:0000256" key="9">
    <source>
        <dbReference type="ARBA" id="ARBA00022833"/>
    </source>
</evidence>
<comment type="caution">
    <text evidence="12">The sequence shown here is derived from an EMBL/GenBank/DDBJ whole genome shotgun (WGS) entry which is preliminary data.</text>
</comment>
<feature type="compositionally biased region" description="Polar residues" evidence="10">
    <location>
        <begin position="45"/>
        <end position="58"/>
    </location>
</feature>
<dbReference type="Pfam" id="PF01485">
    <property type="entry name" value="IBR"/>
    <property type="match status" value="1"/>
</dbReference>
<dbReference type="CDD" id="cd16773">
    <property type="entry name" value="RING-HC_RBR_TRIAD1"/>
    <property type="match status" value="1"/>
</dbReference>
<evidence type="ECO:0000256" key="5">
    <source>
        <dbReference type="ARBA" id="ARBA00022723"/>
    </source>
</evidence>
<evidence type="ECO:0000256" key="4">
    <source>
        <dbReference type="ARBA" id="ARBA00022679"/>
    </source>
</evidence>
<dbReference type="InterPro" id="IPR031127">
    <property type="entry name" value="E3_UB_ligase_RBR"/>
</dbReference>
<dbReference type="InterPro" id="IPR002867">
    <property type="entry name" value="IBR_dom"/>
</dbReference>
<dbReference type="SUPFAM" id="SSF57850">
    <property type="entry name" value="RING/U-box"/>
    <property type="match status" value="3"/>
</dbReference>
<comment type="catalytic activity">
    <reaction evidence="1">
        <text>[E2 ubiquitin-conjugating enzyme]-S-ubiquitinyl-L-cysteine + [acceptor protein]-L-lysine = [E2 ubiquitin-conjugating enzyme]-L-cysteine + [acceptor protein]-N(6)-ubiquitinyl-L-lysine.</text>
        <dbReference type="EC" id="2.3.2.31"/>
    </reaction>
</comment>
<dbReference type="SMART" id="SM00647">
    <property type="entry name" value="IBR"/>
    <property type="match status" value="2"/>
</dbReference>
<dbReference type="GO" id="GO:0061630">
    <property type="term" value="F:ubiquitin protein ligase activity"/>
    <property type="evidence" value="ECO:0007669"/>
    <property type="project" value="UniProtKB-EC"/>
</dbReference>
<comment type="function">
    <text evidence="2">Might act as an E3 ubiquitin-protein ligase, or as part of E3 complex, which accepts ubiquitin from specific E2 ubiquitin-conjugating enzymes and then transfers it to substrates.</text>
</comment>
<dbReference type="PROSITE" id="PS51873">
    <property type="entry name" value="TRIAD"/>
    <property type="match status" value="1"/>
</dbReference>
<feature type="compositionally biased region" description="Acidic residues" evidence="10">
    <location>
        <begin position="11"/>
        <end position="38"/>
    </location>
</feature>
<dbReference type="Gene3D" id="1.20.120.1750">
    <property type="match status" value="1"/>
</dbReference>
<keyword evidence="6" id="KW-0677">Repeat</keyword>
<evidence type="ECO:0000256" key="8">
    <source>
        <dbReference type="ARBA" id="ARBA00022786"/>
    </source>
</evidence>